<dbReference type="PIRSF" id="PIRSF006648">
    <property type="entry name" value="DrrB"/>
    <property type="match status" value="1"/>
</dbReference>
<feature type="transmembrane region" description="Helical" evidence="6">
    <location>
        <begin position="25"/>
        <end position="47"/>
    </location>
</feature>
<feature type="transmembrane region" description="Helical" evidence="6">
    <location>
        <begin position="228"/>
        <end position="246"/>
    </location>
</feature>
<evidence type="ECO:0000313" key="9">
    <source>
        <dbReference type="Proteomes" id="UP000586827"/>
    </source>
</evidence>
<evidence type="ECO:0000256" key="2">
    <source>
        <dbReference type="ARBA" id="ARBA00022692"/>
    </source>
</evidence>
<comment type="similarity">
    <text evidence="6">Belongs to the ABC-2 integral membrane protein family.</text>
</comment>
<dbReference type="InterPro" id="IPR051784">
    <property type="entry name" value="Nod_factor_ABC_transporter"/>
</dbReference>
<keyword evidence="6" id="KW-1003">Cell membrane</keyword>
<keyword evidence="6" id="KW-0813">Transport</keyword>
<organism evidence="8 9">
    <name type="scientific">Nocardia uniformis</name>
    <dbReference type="NCBI Taxonomy" id="53432"/>
    <lineage>
        <taxon>Bacteria</taxon>
        <taxon>Bacillati</taxon>
        <taxon>Actinomycetota</taxon>
        <taxon>Actinomycetes</taxon>
        <taxon>Mycobacteriales</taxon>
        <taxon>Nocardiaceae</taxon>
        <taxon>Nocardia</taxon>
    </lineage>
</organism>
<protein>
    <recommendedName>
        <fullName evidence="6">Transport permease protein</fullName>
    </recommendedName>
</protein>
<accession>A0A849C6Z8</accession>
<comment type="subcellular location">
    <subcellularLocation>
        <location evidence="6">Cell membrane</location>
        <topology evidence="6">Multi-pass membrane protein</topology>
    </subcellularLocation>
    <subcellularLocation>
        <location evidence="1">Membrane</location>
        <topology evidence="1">Multi-pass membrane protein</topology>
    </subcellularLocation>
</comment>
<dbReference type="EMBL" id="JABELX010000014">
    <property type="protein sequence ID" value="NNH74444.1"/>
    <property type="molecule type" value="Genomic_DNA"/>
</dbReference>
<evidence type="ECO:0000313" key="8">
    <source>
        <dbReference type="EMBL" id="NNH74444.1"/>
    </source>
</evidence>
<evidence type="ECO:0000259" key="7">
    <source>
        <dbReference type="PROSITE" id="PS51012"/>
    </source>
</evidence>
<dbReference type="PANTHER" id="PTHR43229:SF2">
    <property type="entry name" value="NODULATION PROTEIN J"/>
    <property type="match status" value="1"/>
</dbReference>
<proteinExistence type="inferred from homology"/>
<dbReference type="Proteomes" id="UP000586827">
    <property type="component" value="Unassembled WGS sequence"/>
</dbReference>
<dbReference type="PROSITE" id="PS51012">
    <property type="entry name" value="ABC_TM2"/>
    <property type="match status" value="1"/>
</dbReference>
<dbReference type="InterPro" id="IPR013525">
    <property type="entry name" value="ABC2_TM"/>
</dbReference>
<evidence type="ECO:0000256" key="6">
    <source>
        <dbReference type="RuleBase" id="RU361157"/>
    </source>
</evidence>
<keyword evidence="4 6" id="KW-0472">Membrane</keyword>
<feature type="transmembrane region" description="Helical" evidence="6">
    <location>
        <begin position="67"/>
        <end position="86"/>
    </location>
</feature>
<feature type="transmembrane region" description="Helical" evidence="6">
    <location>
        <begin position="107"/>
        <end position="132"/>
    </location>
</feature>
<feature type="transmembrane region" description="Helical" evidence="6">
    <location>
        <begin position="179"/>
        <end position="199"/>
    </location>
</feature>
<gene>
    <name evidence="8" type="ORF">HLB23_32135</name>
</gene>
<dbReference type="Pfam" id="PF01061">
    <property type="entry name" value="ABC2_membrane"/>
    <property type="match status" value="1"/>
</dbReference>
<dbReference type="GO" id="GO:0043190">
    <property type="term" value="C:ATP-binding cassette (ABC) transporter complex"/>
    <property type="evidence" value="ECO:0007669"/>
    <property type="project" value="InterPro"/>
</dbReference>
<dbReference type="InterPro" id="IPR000412">
    <property type="entry name" value="ABC_2_transport"/>
</dbReference>
<evidence type="ECO:0000256" key="1">
    <source>
        <dbReference type="ARBA" id="ARBA00004141"/>
    </source>
</evidence>
<reference evidence="8 9" key="1">
    <citation type="submission" date="2020-05" db="EMBL/GenBank/DDBJ databases">
        <title>MicrobeNet Type strains.</title>
        <authorList>
            <person name="Nicholson A.C."/>
        </authorList>
    </citation>
    <scope>NUCLEOTIDE SEQUENCE [LARGE SCALE GENOMIC DNA]</scope>
    <source>
        <strain evidence="8 9">JCM 3224</strain>
    </source>
</reference>
<feature type="domain" description="ABC transmembrane type-2" evidence="7">
    <location>
        <begin position="27"/>
        <end position="253"/>
    </location>
</feature>
<sequence length="255" mass="27518">MSTATYALADTKTMLRRNLLHAKRYPSMTLSLIIMPIVMLLLFNYIYGGALESSVGGGEYINYLAPSMMLMIPAYVSVGLAVLVATDMTKGIVNRFRSMSISQSSMLNGQVLGTTIQALIGVVFMTLAALVIGFRPNADVLEWLAAFGLITAVIFALSWLAAAFGLVAQNPESASNLPMPIVMLPFLSLVPASTMPVGVKQFVEYQPFTPIGETIRGLLIGAEIGNNGILALLWIAAIAIGGYFWATSQFRRRIN</sequence>
<evidence type="ECO:0000256" key="4">
    <source>
        <dbReference type="ARBA" id="ARBA00023136"/>
    </source>
</evidence>
<dbReference type="GO" id="GO:0140359">
    <property type="term" value="F:ABC-type transporter activity"/>
    <property type="evidence" value="ECO:0007669"/>
    <property type="project" value="InterPro"/>
</dbReference>
<dbReference type="GO" id="GO:0046677">
    <property type="term" value="P:response to antibiotic"/>
    <property type="evidence" value="ECO:0007669"/>
    <property type="project" value="UniProtKB-KW"/>
</dbReference>
<evidence type="ECO:0000256" key="5">
    <source>
        <dbReference type="ARBA" id="ARBA00023251"/>
    </source>
</evidence>
<keyword evidence="3 6" id="KW-1133">Transmembrane helix</keyword>
<dbReference type="AlphaFoldDB" id="A0A849C6Z8"/>
<keyword evidence="5" id="KW-0046">Antibiotic resistance</keyword>
<comment type="caution">
    <text evidence="8">The sequence shown here is derived from an EMBL/GenBank/DDBJ whole genome shotgun (WGS) entry which is preliminary data.</text>
</comment>
<feature type="transmembrane region" description="Helical" evidence="6">
    <location>
        <begin position="144"/>
        <end position="167"/>
    </location>
</feature>
<keyword evidence="2 6" id="KW-0812">Transmembrane</keyword>
<dbReference type="InterPro" id="IPR047817">
    <property type="entry name" value="ABC2_TM_bact-type"/>
</dbReference>
<evidence type="ECO:0000256" key="3">
    <source>
        <dbReference type="ARBA" id="ARBA00022989"/>
    </source>
</evidence>
<dbReference type="PANTHER" id="PTHR43229">
    <property type="entry name" value="NODULATION PROTEIN J"/>
    <property type="match status" value="1"/>
</dbReference>
<keyword evidence="9" id="KW-1185">Reference proteome</keyword>
<dbReference type="RefSeq" id="WP_170264328.1">
    <property type="nucleotide sequence ID" value="NZ_JABELX010000014.1"/>
</dbReference>
<name>A0A849C6Z8_9NOCA</name>